<dbReference type="Gene3D" id="2.10.260.10">
    <property type="match status" value="1"/>
</dbReference>
<dbReference type="PROSITE" id="PS51740">
    <property type="entry name" value="SPOVT_ABRB"/>
    <property type="match status" value="1"/>
</dbReference>
<dbReference type="InterPro" id="IPR037914">
    <property type="entry name" value="SpoVT-AbrB_sf"/>
</dbReference>
<dbReference type="SMART" id="SM00966">
    <property type="entry name" value="SpoVT_AbrB"/>
    <property type="match status" value="1"/>
</dbReference>
<organism evidence="3 4">
    <name type="scientific">Meiothermus hypogaeus NBRC 106114</name>
    <dbReference type="NCBI Taxonomy" id="1227553"/>
    <lineage>
        <taxon>Bacteria</taxon>
        <taxon>Thermotogati</taxon>
        <taxon>Deinococcota</taxon>
        <taxon>Deinococci</taxon>
        <taxon>Thermales</taxon>
        <taxon>Thermaceae</taxon>
        <taxon>Meiothermus</taxon>
    </lineage>
</organism>
<keyword evidence="1" id="KW-0238">DNA-binding</keyword>
<sequence>MQITLDKFGRILIPKKLRERLDLKPDDVLEVQLEDGKLTLLPQRTPPPLRRKGRVLVVESGATANLGQALNHLREERLDELSR</sequence>
<accession>A0A511R4R8</accession>
<evidence type="ECO:0000256" key="1">
    <source>
        <dbReference type="PROSITE-ProRule" id="PRU01076"/>
    </source>
</evidence>
<dbReference type="OrthoDB" id="33406at2"/>
<gene>
    <name evidence="3" type="ORF">MHY01S_27670</name>
</gene>
<dbReference type="NCBIfam" id="TIGR01439">
    <property type="entry name" value="lp_hng_hel_AbrB"/>
    <property type="match status" value="1"/>
</dbReference>
<protein>
    <recommendedName>
        <fullName evidence="2">SpoVT-AbrB domain-containing protein</fullName>
    </recommendedName>
</protein>
<reference evidence="3 4" key="1">
    <citation type="submission" date="2019-07" db="EMBL/GenBank/DDBJ databases">
        <title>Whole genome shotgun sequence of Meiothermus hypogaeus NBRC 106114.</title>
        <authorList>
            <person name="Hosoyama A."/>
            <person name="Uohara A."/>
            <person name="Ohji S."/>
            <person name="Ichikawa N."/>
        </authorList>
    </citation>
    <scope>NUCLEOTIDE SEQUENCE [LARGE SCALE GENOMIC DNA]</scope>
    <source>
        <strain evidence="3 4">NBRC 106114</strain>
    </source>
</reference>
<evidence type="ECO:0000313" key="3">
    <source>
        <dbReference type="EMBL" id="GEM84601.1"/>
    </source>
</evidence>
<dbReference type="GO" id="GO:0003677">
    <property type="term" value="F:DNA binding"/>
    <property type="evidence" value="ECO:0007669"/>
    <property type="project" value="UniProtKB-UniRule"/>
</dbReference>
<name>A0A511R4R8_9DEIN</name>
<dbReference type="RefSeq" id="WP_119339914.1">
    <property type="nucleotide sequence ID" value="NZ_BJXL01000113.1"/>
</dbReference>
<dbReference type="EMBL" id="BJXL01000113">
    <property type="protein sequence ID" value="GEM84601.1"/>
    <property type="molecule type" value="Genomic_DNA"/>
</dbReference>
<evidence type="ECO:0000313" key="4">
    <source>
        <dbReference type="Proteomes" id="UP000321197"/>
    </source>
</evidence>
<proteinExistence type="predicted"/>
<dbReference type="AlphaFoldDB" id="A0A511R4R8"/>
<feature type="domain" description="SpoVT-AbrB" evidence="2">
    <location>
        <begin position="1"/>
        <end position="45"/>
    </location>
</feature>
<dbReference type="Proteomes" id="UP000321197">
    <property type="component" value="Unassembled WGS sequence"/>
</dbReference>
<comment type="caution">
    <text evidence="3">The sequence shown here is derived from an EMBL/GenBank/DDBJ whole genome shotgun (WGS) entry which is preliminary data.</text>
</comment>
<evidence type="ECO:0000259" key="2">
    <source>
        <dbReference type="PROSITE" id="PS51740"/>
    </source>
</evidence>
<dbReference type="SUPFAM" id="SSF89447">
    <property type="entry name" value="AbrB/MazE/MraZ-like"/>
    <property type="match status" value="1"/>
</dbReference>
<dbReference type="InterPro" id="IPR007159">
    <property type="entry name" value="SpoVT-AbrB_dom"/>
</dbReference>
<dbReference type="Pfam" id="PF04014">
    <property type="entry name" value="MazE_antitoxin"/>
    <property type="match status" value="1"/>
</dbReference>